<comment type="similarity">
    <text evidence="10 12">Belongs to the fluoride channel Fluc/FEX (TC 1.A.43) family.</text>
</comment>
<evidence type="ECO:0000256" key="9">
    <source>
        <dbReference type="ARBA" id="ARBA00023303"/>
    </source>
</evidence>
<feature type="transmembrane region" description="Helical" evidence="12">
    <location>
        <begin position="28"/>
        <end position="53"/>
    </location>
</feature>
<comment type="function">
    <text evidence="12">Fluoride-specific ion channel. Important for reducing fluoride concentration in the cell, thus reducing its toxicity.</text>
</comment>
<evidence type="ECO:0000256" key="11">
    <source>
        <dbReference type="ARBA" id="ARBA00035585"/>
    </source>
</evidence>
<comment type="catalytic activity">
    <reaction evidence="11">
        <text>fluoride(in) = fluoride(out)</text>
        <dbReference type="Rhea" id="RHEA:76159"/>
        <dbReference type="ChEBI" id="CHEBI:17051"/>
    </reaction>
    <physiologicalReaction direction="left-to-right" evidence="11">
        <dbReference type="Rhea" id="RHEA:76160"/>
    </physiologicalReaction>
</comment>
<feature type="binding site" evidence="12">
    <location>
        <position position="75"/>
    </location>
    <ligand>
        <name>Na(+)</name>
        <dbReference type="ChEBI" id="CHEBI:29101"/>
        <note>structural</note>
    </ligand>
</feature>
<comment type="subcellular location">
    <subcellularLocation>
        <location evidence="1 12">Cell membrane</location>
        <topology evidence="1 12">Multi-pass membrane protein</topology>
    </subcellularLocation>
</comment>
<evidence type="ECO:0000256" key="6">
    <source>
        <dbReference type="ARBA" id="ARBA00023053"/>
    </source>
</evidence>
<proteinExistence type="inferred from homology"/>
<evidence type="ECO:0000256" key="5">
    <source>
        <dbReference type="ARBA" id="ARBA00022989"/>
    </source>
</evidence>
<comment type="caution">
    <text evidence="13">The sequence shown here is derived from an EMBL/GenBank/DDBJ whole genome shotgun (WGS) entry which is preliminary data.</text>
</comment>
<dbReference type="HAMAP" id="MF_00454">
    <property type="entry name" value="FluC"/>
    <property type="match status" value="1"/>
</dbReference>
<reference evidence="14" key="1">
    <citation type="journal article" date="2019" name="Int. J. Syst. Evol. Microbiol.">
        <title>The Global Catalogue of Microorganisms (GCM) 10K type strain sequencing project: providing services to taxonomists for standard genome sequencing and annotation.</title>
        <authorList>
            <consortium name="The Broad Institute Genomics Platform"/>
            <consortium name="The Broad Institute Genome Sequencing Center for Infectious Disease"/>
            <person name="Wu L."/>
            <person name="Ma J."/>
        </authorList>
    </citation>
    <scope>NUCLEOTIDE SEQUENCE [LARGE SCALE GENOMIC DNA]</scope>
    <source>
        <strain evidence="14">NBRC 102146</strain>
    </source>
</reference>
<keyword evidence="2 12" id="KW-1003">Cell membrane</keyword>
<keyword evidence="6 12" id="KW-0915">Sodium</keyword>
<keyword evidence="7 12" id="KW-0406">Ion transport</keyword>
<dbReference type="Pfam" id="PF02537">
    <property type="entry name" value="CRCB"/>
    <property type="match status" value="1"/>
</dbReference>
<evidence type="ECO:0000313" key="13">
    <source>
        <dbReference type="EMBL" id="GLR47897.1"/>
    </source>
</evidence>
<keyword evidence="3" id="KW-0997">Cell inner membrane</keyword>
<gene>
    <name evidence="12 13" type="primary">crcB</name>
    <name evidence="12" type="synonym">fluC</name>
    <name evidence="13" type="ORF">GCM10007925_16100</name>
</gene>
<keyword evidence="8 12" id="KW-0472">Membrane</keyword>
<feature type="binding site" evidence="12">
    <location>
        <position position="78"/>
    </location>
    <ligand>
        <name>Na(+)</name>
        <dbReference type="ChEBI" id="CHEBI:29101"/>
        <note>structural</note>
    </ligand>
</feature>
<evidence type="ECO:0000256" key="2">
    <source>
        <dbReference type="ARBA" id="ARBA00022475"/>
    </source>
</evidence>
<evidence type="ECO:0000256" key="10">
    <source>
        <dbReference type="ARBA" id="ARBA00035120"/>
    </source>
</evidence>
<evidence type="ECO:0000256" key="4">
    <source>
        <dbReference type="ARBA" id="ARBA00022692"/>
    </source>
</evidence>
<dbReference type="NCBIfam" id="TIGR00494">
    <property type="entry name" value="crcB"/>
    <property type="match status" value="1"/>
</dbReference>
<evidence type="ECO:0000256" key="8">
    <source>
        <dbReference type="ARBA" id="ARBA00023136"/>
    </source>
</evidence>
<keyword evidence="14" id="KW-1185">Reference proteome</keyword>
<keyword evidence="4 12" id="KW-0812">Transmembrane</keyword>
<evidence type="ECO:0000256" key="12">
    <source>
        <dbReference type="HAMAP-Rule" id="MF_00454"/>
    </source>
</evidence>
<dbReference type="PANTHER" id="PTHR28259:SF1">
    <property type="entry name" value="FLUORIDE EXPORT PROTEIN 1-RELATED"/>
    <property type="match status" value="1"/>
</dbReference>
<name>A0ABQ5Z7E9_9SPHN</name>
<keyword evidence="9 12" id="KW-0407">Ion channel</keyword>
<accession>A0ABQ5Z7E9</accession>
<evidence type="ECO:0000256" key="7">
    <source>
        <dbReference type="ARBA" id="ARBA00023065"/>
    </source>
</evidence>
<protein>
    <recommendedName>
        <fullName evidence="12">Fluoride-specific ion channel FluC</fullName>
    </recommendedName>
</protein>
<dbReference type="PANTHER" id="PTHR28259">
    <property type="entry name" value="FLUORIDE EXPORT PROTEIN 1-RELATED"/>
    <property type="match status" value="1"/>
</dbReference>
<keyword evidence="5 12" id="KW-1133">Transmembrane helix</keyword>
<keyword evidence="12" id="KW-0813">Transport</keyword>
<dbReference type="EMBL" id="BSOO01000015">
    <property type="protein sequence ID" value="GLR47897.1"/>
    <property type="molecule type" value="Genomic_DNA"/>
</dbReference>
<feature type="transmembrane region" description="Helical" evidence="12">
    <location>
        <begin position="97"/>
        <end position="120"/>
    </location>
</feature>
<evidence type="ECO:0000256" key="1">
    <source>
        <dbReference type="ARBA" id="ARBA00004651"/>
    </source>
</evidence>
<organism evidence="13 14">
    <name type="scientific">Sphingomonas astaxanthinifaciens DSM 22298</name>
    <dbReference type="NCBI Taxonomy" id="1123267"/>
    <lineage>
        <taxon>Bacteria</taxon>
        <taxon>Pseudomonadati</taxon>
        <taxon>Pseudomonadota</taxon>
        <taxon>Alphaproteobacteria</taxon>
        <taxon>Sphingomonadales</taxon>
        <taxon>Sphingomonadaceae</taxon>
        <taxon>Sphingomonas</taxon>
    </lineage>
</organism>
<dbReference type="NCBIfam" id="NF010794">
    <property type="entry name" value="PRK14198.1"/>
    <property type="match status" value="1"/>
</dbReference>
<evidence type="ECO:0000256" key="3">
    <source>
        <dbReference type="ARBA" id="ARBA00022519"/>
    </source>
</evidence>
<dbReference type="RefSeq" id="WP_029941901.1">
    <property type="nucleotide sequence ID" value="NZ_BSOO01000015.1"/>
</dbReference>
<dbReference type="InterPro" id="IPR003691">
    <property type="entry name" value="FluC"/>
</dbReference>
<comment type="activity regulation">
    <text evidence="12">Na(+) is not transported, but it plays an essential structural role and its presence is essential for fluoride channel function.</text>
</comment>
<sequence>MTGAVLVFLGGGIGAVLRHGANRLGMMLFGTGFPVATLAVNVVGSLLMGMLAANLAEGPAASQQLRLFLTTGVLGGFTTFSAFSLDALTLWQRGQPGLAAAYVAGSVFLSLAAVGAGFVLGRAL</sequence>
<feature type="transmembrane region" description="Helical" evidence="12">
    <location>
        <begin position="65"/>
        <end position="85"/>
    </location>
</feature>
<keyword evidence="12" id="KW-0479">Metal-binding</keyword>
<dbReference type="Proteomes" id="UP001156703">
    <property type="component" value="Unassembled WGS sequence"/>
</dbReference>
<evidence type="ECO:0000313" key="14">
    <source>
        <dbReference type="Proteomes" id="UP001156703"/>
    </source>
</evidence>